<organism evidence="2 3">
    <name type="scientific">Pleurotus eryngii</name>
    <name type="common">Boletus of the steppes</name>
    <dbReference type="NCBI Taxonomy" id="5323"/>
    <lineage>
        <taxon>Eukaryota</taxon>
        <taxon>Fungi</taxon>
        <taxon>Dikarya</taxon>
        <taxon>Basidiomycota</taxon>
        <taxon>Agaricomycotina</taxon>
        <taxon>Agaricomycetes</taxon>
        <taxon>Agaricomycetidae</taxon>
        <taxon>Agaricales</taxon>
        <taxon>Pleurotineae</taxon>
        <taxon>Pleurotaceae</taxon>
        <taxon>Pleurotus</taxon>
    </lineage>
</organism>
<dbReference type="EMBL" id="MU154609">
    <property type="protein sequence ID" value="KAF9491961.1"/>
    <property type="molecule type" value="Genomic_DNA"/>
</dbReference>
<gene>
    <name evidence="2" type="ORF">BDN71DRAFT_1452164</name>
</gene>
<evidence type="ECO:0000313" key="3">
    <source>
        <dbReference type="Proteomes" id="UP000807025"/>
    </source>
</evidence>
<dbReference type="Proteomes" id="UP000807025">
    <property type="component" value="Unassembled WGS sequence"/>
</dbReference>
<evidence type="ECO:0000313" key="2">
    <source>
        <dbReference type="EMBL" id="KAF9491961.1"/>
    </source>
</evidence>
<accession>A0A9P6D472</accession>
<comment type="caution">
    <text evidence="2">The sequence shown here is derived from an EMBL/GenBank/DDBJ whole genome shotgun (WGS) entry which is preliminary data.</text>
</comment>
<evidence type="ECO:0000256" key="1">
    <source>
        <dbReference type="SAM" id="MobiDB-lite"/>
    </source>
</evidence>
<sequence>MSGAALELLQEFYRLDTDDDRFNEALSSCPPGLVHRRRTFFQRKTETKWELLYAKRNGIRTSPGKRKGTSEARMSTKVQ</sequence>
<dbReference type="AlphaFoldDB" id="A0A9P6D472"/>
<reference evidence="2" key="1">
    <citation type="submission" date="2020-11" db="EMBL/GenBank/DDBJ databases">
        <authorList>
            <consortium name="DOE Joint Genome Institute"/>
            <person name="Ahrendt S."/>
            <person name="Riley R."/>
            <person name="Andreopoulos W."/>
            <person name="Labutti K."/>
            <person name="Pangilinan J."/>
            <person name="Ruiz-Duenas F.J."/>
            <person name="Barrasa J.M."/>
            <person name="Sanchez-Garcia M."/>
            <person name="Camarero S."/>
            <person name="Miyauchi S."/>
            <person name="Serrano A."/>
            <person name="Linde D."/>
            <person name="Babiker R."/>
            <person name="Drula E."/>
            <person name="Ayuso-Fernandez I."/>
            <person name="Pacheco R."/>
            <person name="Padilla G."/>
            <person name="Ferreira P."/>
            <person name="Barriuso J."/>
            <person name="Kellner H."/>
            <person name="Castanera R."/>
            <person name="Alfaro M."/>
            <person name="Ramirez L."/>
            <person name="Pisabarro A.G."/>
            <person name="Kuo A."/>
            <person name="Tritt A."/>
            <person name="Lipzen A."/>
            <person name="He G."/>
            <person name="Yan M."/>
            <person name="Ng V."/>
            <person name="Cullen D."/>
            <person name="Martin F."/>
            <person name="Rosso M.-N."/>
            <person name="Henrissat B."/>
            <person name="Hibbett D."/>
            <person name="Martinez A.T."/>
            <person name="Grigoriev I.V."/>
        </authorList>
    </citation>
    <scope>NUCLEOTIDE SEQUENCE</scope>
    <source>
        <strain evidence="2">ATCC 90797</strain>
    </source>
</reference>
<proteinExistence type="predicted"/>
<feature type="region of interest" description="Disordered" evidence="1">
    <location>
        <begin position="59"/>
        <end position="79"/>
    </location>
</feature>
<protein>
    <submittedName>
        <fullName evidence="2">Uncharacterized protein</fullName>
    </submittedName>
</protein>
<keyword evidence="3" id="KW-1185">Reference proteome</keyword>
<name>A0A9P6D472_PLEER</name>